<proteinExistence type="predicted"/>
<sequence>MIIHCWNVRGLNSPLKQHEVVGLMKSKKLDVCGLLKTKLSSVNVARMHKLRLKAWQFVSNADYAAYAGIVVFWNPDTVKVEMLHSSAQGIHVMITSLVQQFCLRSLSYMDLISLLQGEEDKHNGAPVSTYETTDFRECCSDLGIADLNSIGSLFTWTNGRIWTKIDRLGLRELCGKRNFKFFNMWATHPQFLETISQHLSLDIYGSHMYFLCNKLKHLKGRLKSLNNLHFSHISERVARAGKELDETQLLLQNDRDNGDLLALEKKQRLNLVNLKSAEKMFFGQKLKCSFFKDCDKGTRFVHSLMSQRHRKHHIPAIVQNDGMLTSSAEEVGRVFVAYYKDLLGTSKQTIPPRVDVVQSGACINTDSHEFLFAPEAAIGHGFSRPCMIRLMDDIGVAVMLFWFWDRCCRLGFQQLVLAWVAVIGLAGSTSDYF</sequence>
<dbReference type="EMBL" id="RCHU01000323">
    <property type="protein sequence ID" value="TKS07524.1"/>
    <property type="molecule type" value="Genomic_DNA"/>
</dbReference>
<protein>
    <submittedName>
        <fullName evidence="1">Uncharacterized protein</fullName>
    </submittedName>
</protein>
<dbReference type="InterPro" id="IPR036691">
    <property type="entry name" value="Endo/exonu/phosph_ase_sf"/>
</dbReference>
<dbReference type="Gene3D" id="3.60.10.10">
    <property type="entry name" value="Endonuclease/exonuclease/phosphatase"/>
    <property type="match status" value="1"/>
</dbReference>
<dbReference type="AlphaFoldDB" id="A0A4U5QAY2"/>
<accession>A0A4U5QAY2</accession>
<dbReference type="PANTHER" id="PTHR33710:SF71">
    <property type="entry name" value="ENDONUCLEASE_EXONUCLEASE_PHOSPHATASE DOMAIN-CONTAINING PROTEIN"/>
    <property type="match status" value="1"/>
</dbReference>
<name>A0A4U5QAY2_POPAL</name>
<dbReference type="STRING" id="43335.A0A4U5QAY2"/>
<gene>
    <name evidence="1" type="ORF">D5086_0000112890</name>
</gene>
<reference evidence="1" key="1">
    <citation type="submission" date="2018-10" db="EMBL/GenBank/DDBJ databases">
        <title>Population genomic analysis revealed the cold adaptation of white poplar.</title>
        <authorList>
            <person name="Liu Y.-J."/>
        </authorList>
    </citation>
    <scope>NUCLEOTIDE SEQUENCE [LARGE SCALE GENOMIC DNA]</scope>
    <source>
        <strain evidence="1">PAL-ZL1</strain>
    </source>
</reference>
<evidence type="ECO:0000313" key="1">
    <source>
        <dbReference type="EMBL" id="TKS07524.1"/>
    </source>
</evidence>
<organism evidence="1">
    <name type="scientific">Populus alba</name>
    <name type="common">White poplar</name>
    <dbReference type="NCBI Taxonomy" id="43335"/>
    <lineage>
        <taxon>Eukaryota</taxon>
        <taxon>Viridiplantae</taxon>
        <taxon>Streptophyta</taxon>
        <taxon>Embryophyta</taxon>
        <taxon>Tracheophyta</taxon>
        <taxon>Spermatophyta</taxon>
        <taxon>Magnoliopsida</taxon>
        <taxon>eudicotyledons</taxon>
        <taxon>Gunneridae</taxon>
        <taxon>Pentapetalae</taxon>
        <taxon>rosids</taxon>
        <taxon>fabids</taxon>
        <taxon>Malpighiales</taxon>
        <taxon>Salicaceae</taxon>
        <taxon>Saliceae</taxon>
        <taxon>Populus</taxon>
    </lineage>
</organism>
<comment type="caution">
    <text evidence="1">The sequence shown here is derived from an EMBL/GenBank/DDBJ whole genome shotgun (WGS) entry which is preliminary data.</text>
</comment>
<dbReference type="PANTHER" id="PTHR33710">
    <property type="entry name" value="BNAC02G09200D PROTEIN"/>
    <property type="match status" value="1"/>
</dbReference>
<dbReference type="SUPFAM" id="SSF56219">
    <property type="entry name" value="DNase I-like"/>
    <property type="match status" value="1"/>
</dbReference>